<dbReference type="PROSITE" id="PS00134">
    <property type="entry name" value="TRYPSIN_HIS"/>
    <property type="match status" value="1"/>
</dbReference>
<dbReference type="PANTHER" id="PTHR24256">
    <property type="entry name" value="TRYPTASE-RELATED"/>
    <property type="match status" value="1"/>
</dbReference>
<evidence type="ECO:0000256" key="3">
    <source>
        <dbReference type="SAM" id="SignalP"/>
    </source>
</evidence>
<feature type="domain" description="Peptidase S1" evidence="4">
    <location>
        <begin position="63"/>
        <end position="316"/>
    </location>
</feature>
<dbReference type="Pfam" id="PF00089">
    <property type="entry name" value="Trypsin"/>
    <property type="match status" value="1"/>
</dbReference>
<dbReference type="PROSITE" id="PS50240">
    <property type="entry name" value="TRYPSIN_DOM"/>
    <property type="match status" value="1"/>
</dbReference>
<evidence type="ECO:0000313" key="6">
    <source>
        <dbReference type="Proteomes" id="UP001652700"/>
    </source>
</evidence>
<dbReference type="InterPro" id="IPR001254">
    <property type="entry name" value="Trypsin_dom"/>
</dbReference>
<dbReference type="InterPro" id="IPR018114">
    <property type="entry name" value="TRYPSIN_HIS"/>
</dbReference>
<dbReference type="EnsemblMetazoa" id="XM_050655938.1">
    <property type="protein sequence ID" value="XP_050511895.1"/>
    <property type="gene ID" value="LOC114327667"/>
</dbReference>
<feature type="chain" id="PRO_5045626582" description="Peptidase S1 domain-containing protein" evidence="3">
    <location>
        <begin position="24"/>
        <end position="317"/>
    </location>
</feature>
<sequence>MSGRCFILFAYVLYVGIFKIVDTQDGQPIKSTVNNINFTRSPAIPDRKMCGFQEPHKMPQLRIVGGTETSLKEHPWMALLGYKTRYGEFKWKCGGTLISQRYVLTAAHCVTGQIVPVVGNLTYVKFGLHNRNKEASCDIHGNCNEKAVIRGIESVSFHKDYDTTVRISSGDIAVIRLNQTVEYSTYIRPICLAEPYEESKTNDRLTVVGWGQTETCNCSQVKLKADVPVLTNQYCNHKYYGLTRLDDSQICAGGEQGRDTCNADSGGPLLRLIENGTQWYQEGIISGGTSDCGQAGLPGIYTKVSSFLSWIHSHVKE</sequence>
<evidence type="ECO:0000259" key="4">
    <source>
        <dbReference type="PROSITE" id="PS50240"/>
    </source>
</evidence>
<organism evidence="5 6">
    <name type="scientific">Diabrotica virgifera virgifera</name>
    <name type="common">western corn rootworm</name>
    <dbReference type="NCBI Taxonomy" id="50390"/>
    <lineage>
        <taxon>Eukaryota</taxon>
        <taxon>Metazoa</taxon>
        <taxon>Ecdysozoa</taxon>
        <taxon>Arthropoda</taxon>
        <taxon>Hexapoda</taxon>
        <taxon>Insecta</taxon>
        <taxon>Pterygota</taxon>
        <taxon>Neoptera</taxon>
        <taxon>Endopterygota</taxon>
        <taxon>Coleoptera</taxon>
        <taxon>Polyphaga</taxon>
        <taxon>Cucujiformia</taxon>
        <taxon>Chrysomeloidea</taxon>
        <taxon>Chrysomelidae</taxon>
        <taxon>Galerucinae</taxon>
        <taxon>Diabroticina</taxon>
        <taxon>Diabroticites</taxon>
        <taxon>Diabrotica</taxon>
    </lineage>
</organism>
<dbReference type="RefSeq" id="XP_050511895.1">
    <property type="nucleotide sequence ID" value="XM_050655938.1"/>
</dbReference>
<reference evidence="5" key="1">
    <citation type="submission" date="2025-05" db="UniProtKB">
        <authorList>
            <consortium name="EnsemblMetazoa"/>
        </authorList>
    </citation>
    <scope>IDENTIFICATION</scope>
</reference>
<keyword evidence="1" id="KW-1015">Disulfide bond</keyword>
<accession>A0ABM5KNX5</accession>
<dbReference type="GeneID" id="114327667"/>
<dbReference type="Gene3D" id="2.40.10.10">
    <property type="entry name" value="Trypsin-like serine proteases"/>
    <property type="match status" value="2"/>
</dbReference>
<protein>
    <recommendedName>
        <fullName evidence="4">Peptidase S1 domain-containing protein</fullName>
    </recommendedName>
</protein>
<dbReference type="InterPro" id="IPR001314">
    <property type="entry name" value="Peptidase_S1A"/>
</dbReference>
<dbReference type="SMART" id="SM00020">
    <property type="entry name" value="Tryp_SPc"/>
    <property type="match status" value="1"/>
</dbReference>
<dbReference type="Proteomes" id="UP001652700">
    <property type="component" value="Unplaced"/>
</dbReference>
<dbReference type="CDD" id="cd00190">
    <property type="entry name" value="Tryp_SPc"/>
    <property type="match status" value="1"/>
</dbReference>
<dbReference type="InterPro" id="IPR009003">
    <property type="entry name" value="Peptidase_S1_PA"/>
</dbReference>
<dbReference type="PRINTS" id="PR00722">
    <property type="entry name" value="CHYMOTRYPSIN"/>
</dbReference>
<dbReference type="SUPFAM" id="SSF50494">
    <property type="entry name" value="Trypsin-like serine proteases"/>
    <property type="match status" value="1"/>
</dbReference>
<proteinExistence type="inferred from homology"/>
<keyword evidence="3" id="KW-0732">Signal</keyword>
<comment type="similarity">
    <text evidence="2">Belongs to the peptidase S1 family. CLIP subfamily.</text>
</comment>
<dbReference type="InterPro" id="IPR051487">
    <property type="entry name" value="Ser/Thr_Proteases_Immune/Dev"/>
</dbReference>
<evidence type="ECO:0000313" key="5">
    <source>
        <dbReference type="EnsemblMetazoa" id="XP_050511895.1"/>
    </source>
</evidence>
<feature type="signal peptide" evidence="3">
    <location>
        <begin position="1"/>
        <end position="23"/>
    </location>
</feature>
<evidence type="ECO:0000256" key="2">
    <source>
        <dbReference type="ARBA" id="ARBA00024195"/>
    </source>
</evidence>
<evidence type="ECO:0000256" key="1">
    <source>
        <dbReference type="ARBA" id="ARBA00023157"/>
    </source>
</evidence>
<dbReference type="InterPro" id="IPR043504">
    <property type="entry name" value="Peptidase_S1_PA_chymotrypsin"/>
</dbReference>
<name>A0ABM5KNX5_DIAVI</name>
<keyword evidence="6" id="KW-1185">Reference proteome</keyword>